<feature type="domain" description="AMP-dependent synthetase/ligase" evidence="2">
    <location>
        <begin position="58"/>
        <end position="198"/>
    </location>
</feature>
<dbReference type="Gene3D" id="3.40.50.12780">
    <property type="entry name" value="N-terminal domain of ligase-like"/>
    <property type="match status" value="1"/>
</dbReference>
<dbReference type="InterPro" id="IPR042099">
    <property type="entry name" value="ANL_N_sf"/>
</dbReference>
<proteinExistence type="inferred from homology"/>
<dbReference type="InterPro" id="IPR045851">
    <property type="entry name" value="AMP-bd_C_sf"/>
</dbReference>
<name>A0ABU7IVX1_9FLAO</name>
<dbReference type="InterPro" id="IPR000873">
    <property type="entry name" value="AMP-dep_synth/lig_dom"/>
</dbReference>
<protein>
    <submittedName>
        <fullName evidence="3">AMP-binding protein</fullName>
    </submittedName>
</protein>
<dbReference type="SUPFAM" id="SSF56801">
    <property type="entry name" value="Acetyl-CoA synthetase-like"/>
    <property type="match status" value="1"/>
</dbReference>
<dbReference type="PANTHER" id="PTHR43201:SF8">
    <property type="entry name" value="ACYL-COA SYNTHETASE FAMILY MEMBER 3"/>
    <property type="match status" value="1"/>
</dbReference>
<comment type="caution">
    <text evidence="3">The sequence shown here is derived from an EMBL/GenBank/DDBJ whole genome shotgun (WGS) entry which is preliminary data.</text>
</comment>
<organism evidence="3 4">
    <name type="scientific">Maribacter cobaltidurans</name>
    <dbReference type="NCBI Taxonomy" id="1178778"/>
    <lineage>
        <taxon>Bacteria</taxon>
        <taxon>Pseudomonadati</taxon>
        <taxon>Bacteroidota</taxon>
        <taxon>Flavobacteriia</taxon>
        <taxon>Flavobacteriales</taxon>
        <taxon>Flavobacteriaceae</taxon>
        <taxon>Maribacter</taxon>
    </lineage>
</organism>
<evidence type="ECO:0000256" key="1">
    <source>
        <dbReference type="ARBA" id="ARBA00006432"/>
    </source>
</evidence>
<comment type="similarity">
    <text evidence="1">Belongs to the ATP-dependent AMP-binding enzyme family.</text>
</comment>
<evidence type="ECO:0000313" key="4">
    <source>
        <dbReference type="Proteomes" id="UP001356308"/>
    </source>
</evidence>
<evidence type="ECO:0000313" key="3">
    <source>
        <dbReference type="EMBL" id="MEE1977119.1"/>
    </source>
</evidence>
<dbReference type="RefSeq" id="WP_272651809.1">
    <property type="nucleotide sequence ID" value="NZ_JAZDDG010000006.1"/>
</dbReference>
<dbReference type="EMBL" id="JAZDDG010000006">
    <property type="protein sequence ID" value="MEE1977119.1"/>
    <property type="molecule type" value="Genomic_DNA"/>
</dbReference>
<evidence type="ECO:0000259" key="2">
    <source>
        <dbReference type="Pfam" id="PF00501"/>
    </source>
</evidence>
<accession>A0ABU7IVX1</accession>
<keyword evidence="4" id="KW-1185">Reference proteome</keyword>
<sequence length="359" mass="40451">MVDLAVHPNFKINGRPISSEDITEIAYSFIKEGEPYKKSIGDFLMEWVDTTKTIEVKTSGSTGKPKPIKLLKNHMRNSALATGEFFGLLPGNTSLLCLSCDYIAGKMMLVRAMVLGLDIYLTEPKSNPLVELNEDKSFDFCAMVPLQVQASLDQMQKVKKLIIGGAPLSSRLKKDLVHTNTEIYETYGMTETITHIAIKHIGKGAENNNFKALPDVIFKKDDRGCLIICAPKISIEKVITNDVVELISETEFIWLGRYDYVVNSGGVKLFPEVIESKLNEVIDRPYFVAGIEDEVLGQKLILIIETDGSNEYELPQFNSIKSLEPYERPKDIFYLEHFIRTDSGKVHRDFTLKRAMNNT</sequence>
<gene>
    <name evidence="3" type="ORF">V1I91_13615</name>
</gene>
<dbReference type="Proteomes" id="UP001356308">
    <property type="component" value="Unassembled WGS sequence"/>
</dbReference>
<dbReference type="Pfam" id="PF00501">
    <property type="entry name" value="AMP-binding"/>
    <property type="match status" value="1"/>
</dbReference>
<dbReference type="Gene3D" id="3.30.300.30">
    <property type="match status" value="1"/>
</dbReference>
<reference evidence="3 4" key="1">
    <citation type="submission" date="2024-01" db="EMBL/GenBank/DDBJ databases">
        <title>Maribacter spp. originated from different algae showed divergent polysaccharides utilization ability.</title>
        <authorList>
            <person name="Wang H."/>
            <person name="Wu Y."/>
        </authorList>
    </citation>
    <scope>NUCLEOTIDE SEQUENCE [LARGE SCALE GENOMIC DNA]</scope>
    <source>
        <strain evidence="3 4">PR1</strain>
    </source>
</reference>
<dbReference type="PANTHER" id="PTHR43201">
    <property type="entry name" value="ACYL-COA SYNTHETASE"/>
    <property type="match status" value="1"/>
</dbReference>